<evidence type="ECO:0000313" key="2">
    <source>
        <dbReference type="Proteomes" id="UP000192727"/>
    </source>
</evidence>
<evidence type="ECO:0000313" key="1">
    <source>
        <dbReference type="EMBL" id="ARF70047.1"/>
    </source>
</evidence>
<dbReference type="EMBL" id="CP020557">
    <property type="protein sequence ID" value="ARF70047.1"/>
    <property type="molecule type" value="Genomic_DNA"/>
</dbReference>
<name>A0A1V0UXZ9_9BACL</name>
<dbReference type="Proteomes" id="UP000192727">
    <property type="component" value="Chromosome"/>
</dbReference>
<accession>A0A1V0UXZ9</accession>
<reference evidence="1 2" key="1">
    <citation type="submission" date="2017-03" db="EMBL/GenBank/DDBJ databases">
        <title>Paenibacillus larvae genome sequencing.</title>
        <authorList>
            <person name="Dingman D.W."/>
        </authorList>
    </citation>
    <scope>NUCLEOTIDE SEQUENCE [LARGE SCALE GENOMIC DNA]</scope>
    <source>
        <strain evidence="1 2">SAG 10367</strain>
    </source>
</reference>
<dbReference type="InterPro" id="IPR019454">
    <property type="entry name" value="Lipoprot_YkyA-like"/>
</dbReference>
<organism evidence="1 2">
    <name type="scientific">Paenibacillus larvae subsp. pulvifaciens</name>
    <dbReference type="NCBI Taxonomy" id="1477"/>
    <lineage>
        <taxon>Bacteria</taxon>
        <taxon>Bacillati</taxon>
        <taxon>Bacillota</taxon>
        <taxon>Bacilli</taxon>
        <taxon>Bacillales</taxon>
        <taxon>Paenibacillaceae</taxon>
        <taxon>Paenibacillus</taxon>
    </lineage>
</organism>
<dbReference type="PROSITE" id="PS51257">
    <property type="entry name" value="PROKAR_LIPOPROTEIN"/>
    <property type="match status" value="1"/>
</dbReference>
<dbReference type="Gene3D" id="1.20.120.570">
    <property type="entry name" value="YkyA-like"/>
    <property type="match status" value="1"/>
</dbReference>
<dbReference type="InterPro" id="IPR036785">
    <property type="entry name" value="YkyA-like_sf"/>
</dbReference>
<gene>
    <name evidence="1" type="ORF">B7C51_22645</name>
</gene>
<sequence length="224" mass="25478">MKESRKEEISLDLRKITFSIIAASVIFGLTGCSQPIDHTLSTYSKALEAENNGQDQLVTLAGEEKKGQQTYQLLLEKGKADKKPPEETLKEWKGNIEQRKQLLDQKKTGITQAEERLKGIDSEIGKIKSGELKEKAVKMNQAYQDRIKTFGDLYGAYEKAFEQEEELVKSFEKVPTDLNEIKTKVTSYNDSYQKVNELKNKLNKETDQFNQAKDSLYQSAVKKG</sequence>
<protein>
    <submittedName>
        <fullName evidence="1">Uncharacterized protein</fullName>
    </submittedName>
</protein>
<proteinExistence type="predicted"/>
<dbReference type="AlphaFoldDB" id="A0A1V0UXZ9"/>
<dbReference type="SUPFAM" id="SSF140423">
    <property type="entry name" value="MW0975(SA0943)-like"/>
    <property type="match status" value="1"/>
</dbReference>
<dbReference type="Pfam" id="PF10368">
    <property type="entry name" value="YkyA"/>
    <property type="match status" value="1"/>
</dbReference>